<comment type="similarity">
    <text evidence="1">Belongs to the N-acetylmuramoyl-L-alanine amidase 2 family.</text>
</comment>
<keyword evidence="5" id="KW-1185">Reference proteome</keyword>
<evidence type="ECO:0000256" key="1">
    <source>
        <dbReference type="ARBA" id="ARBA00007553"/>
    </source>
</evidence>
<dbReference type="PANTHER" id="PTHR11022:SF41">
    <property type="entry name" value="PEPTIDOGLYCAN-RECOGNITION PROTEIN LC-RELATED"/>
    <property type="match status" value="1"/>
</dbReference>
<dbReference type="Pfam" id="PF01510">
    <property type="entry name" value="Amidase_2"/>
    <property type="match status" value="1"/>
</dbReference>
<evidence type="ECO:0000313" key="4">
    <source>
        <dbReference type="EMBL" id="ADD41626.1"/>
    </source>
</evidence>
<organism evidence="4 5">
    <name type="scientific">Stackebrandtia nassauensis (strain DSM 44728 / CIP 108903 / NRRL B-16338 / NBRC 102104 / LLR-40K-21)</name>
    <dbReference type="NCBI Taxonomy" id="446470"/>
    <lineage>
        <taxon>Bacteria</taxon>
        <taxon>Bacillati</taxon>
        <taxon>Actinomycetota</taxon>
        <taxon>Actinomycetes</taxon>
        <taxon>Glycomycetales</taxon>
        <taxon>Glycomycetaceae</taxon>
        <taxon>Stackebrandtia</taxon>
    </lineage>
</organism>
<dbReference type="Gene3D" id="3.40.80.10">
    <property type="entry name" value="Peptidoglycan recognition protein-like"/>
    <property type="match status" value="1"/>
</dbReference>
<gene>
    <name evidence="4" type="ordered locus">Snas_1930</name>
</gene>
<accession>D3PZF2</accession>
<dbReference type="CDD" id="cd06583">
    <property type="entry name" value="PGRP"/>
    <property type="match status" value="1"/>
</dbReference>
<dbReference type="RefSeq" id="WP_013017197.1">
    <property type="nucleotide sequence ID" value="NC_013947.1"/>
</dbReference>
<dbReference type="Proteomes" id="UP000000844">
    <property type="component" value="Chromosome"/>
</dbReference>
<dbReference type="HOGENOM" id="CLU_037559_0_1_11"/>
<dbReference type="GO" id="GO:0008270">
    <property type="term" value="F:zinc ion binding"/>
    <property type="evidence" value="ECO:0007669"/>
    <property type="project" value="InterPro"/>
</dbReference>
<dbReference type="InterPro" id="IPR006311">
    <property type="entry name" value="TAT_signal"/>
</dbReference>
<dbReference type="AlphaFoldDB" id="D3PZF2"/>
<dbReference type="SUPFAM" id="SSF55846">
    <property type="entry name" value="N-acetylmuramoyl-L-alanine amidase-like"/>
    <property type="match status" value="1"/>
</dbReference>
<dbReference type="InterPro" id="IPR002502">
    <property type="entry name" value="Amidase_domain"/>
</dbReference>
<dbReference type="PANTHER" id="PTHR11022">
    <property type="entry name" value="PEPTIDOGLYCAN RECOGNITION PROTEIN"/>
    <property type="match status" value="1"/>
</dbReference>
<protein>
    <submittedName>
        <fullName evidence="4">N-acetylmuramoyl-L-alanine amidase family 2</fullName>
    </submittedName>
</protein>
<dbReference type="GO" id="GO:0008745">
    <property type="term" value="F:N-acetylmuramoyl-L-alanine amidase activity"/>
    <property type="evidence" value="ECO:0007669"/>
    <property type="project" value="InterPro"/>
</dbReference>
<dbReference type="SMART" id="SM00701">
    <property type="entry name" value="PGRP"/>
    <property type="match status" value="1"/>
</dbReference>
<evidence type="ECO:0000313" key="5">
    <source>
        <dbReference type="Proteomes" id="UP000000844"/>
    </source>
</evidence>
<reference evidence="4 5" key="1">
    <citation type="journal article" date="2009" name="Stand. Genomic Sci.">
        <title>Complete genome sequence of Stackebrandtia nassauensis type strain (LLR-40K-21).</title>
        <authorList>
            <person name="Munk C."/>
            <person name="Lapidus A."/>
            <person name="Copeland A."/>
            <person name="Jando M."/>
            <person name="Mayilraj S."/>
            <person name="Glavina Del Rio T."/>
            <person name="Nolan M."/>
            <person name="Chen F."/>
            <person name="Lucas S."/>
            <person name="Tice H."/>
            <person name="Cheng J.F."/>
            <person name="Han C."/>
            <person name="Detter J.C."/>
            <person name="Bruce D."/>
            <person name="Goodwin L."/>
            <person name="Chain P."/>
            <person name="Pitluck S."/>
            <person name="Goker M."/>
            <person name="Ovchinikova G."/>
            <person name="Pati A."/>
            <person name="Ivanova N."/>
            <person name="Mavromatis K."/>
            <person name="Chen A."/>
            <person name="Palaniappan K."/>
            <person name="Land M."/>
            <person name="Hauser L."/>
            <person name="Chang Y.J."/>
            <person name="Jeffries C.D."/>
            <person name="Bristow J."/>
            <person name="Eisen J.A."/>
            <person name="Markowitz V."/>
            <person name="Hugenholtz P."/>
            <person name="Kyrpides N.C."/>
            <person name="Klenk H.P."/>
        </authorList>
    </citation>
    <scope>NUCLEOTIDE SEQUENCE [LARGE SCALE GENOMIC DNA]</scope>
    <source>
        <strain evidence="5">DSM 44728 / CIP 108903 / NRRL B-16338 / NBRC 102104 / LLR-40K-21</strain>
    </source>
</reference>
<feature type="domain" description="N-acetylmuramoyl-L-alanine amidase" evidence="2">
    <location>
        <begin position="54"/>
        <end position="202"/>
    </location>
</feature>
<dbReference type="InterPro" id="IPR036505">
    <property type="entry name" value="Amidase/PGRP_sf"/>
</dbReference>
<feature type="domain" description="Peptidoglycan recognition protein family" evidence="3">
    <location>
        <begin position="42"/>
        <end position="196"/>
    </location>
</feature>
<evidence type="ECO:0000259" key="2">
    <source>
        <dbReference type="SMART" id="SM00644"/>
    </source>
</evidence>
<proteinExistence type="inferred from homology"/>
<evidence type="ECO:0000259" key="3">
    <source>
        <dbReference type="SMART" id="SM00701"/>
    </source>
</evidence>
<name>D3PZF2_STANL</name>
<dbReference type="EMBL" id="CP001778">
    <property type="protein sequence ID" value="ADD41626.1"/>
    <property type="molecule type" value="Genomic_DNA"/>
</dbReference>
<dbReference type="InterPro" id="IPR015510">
    <property type="entry name" value="PGRP"/>
</dbReference>
<dbReference type="STRING" id="446470.Snas_1930"/>
<dbReference type="InterPro" id="IPR006619">
    <property type="entry name" value="PGRP_domain_met/bac"/>
</dbReference>
<sequence>MRKPQASRRTVLRGAVMLGVGTAVGGGALFTTGIAHAEVPTPEIMDCDGWGAKEPSGELNQLTDNPNKILVHHTQSANVDDTSQQAAIDIAREIQHWHMDENGWSDSGQHFTISRGGYVLEGRHTSLKHLTDGSGMVQGAHAPGQNTSAIGIENQGTYFEVEPPAELWTSLVNFCAYTCQQYGIAATEIYGHRDYVDTDCPGDVLYNKIPQLREEVQKVLDGS</sequence>
<dbReference type="GO" id="GO:0009253">
    <property type="term" value="P:peptidoglycan catabolic process"/>
    <property type="evidence" value="ECO:0007669"/>
    <property type="project" value="InterPro"/>
</dbReference>
<dbReference type="eggNOG" id="COG3023">
    <property type="taxonomic scope" value="Bacteria"/>
</dbReference>
<dbReference type="PROSITE" id="PS51318">
    <property type="entry name" value="TAT"/>
    <property type="match status" value="1"/>
</dbReference>
<dbReference type="KEGG" id="sna:Snas_1930"/>
<dbReference type="SMART" id="SM00644">
    <property type="entry name" value="Ami_2"/>
    <property type="match status" value="1"/>
</dbReference>